<gene>
    <name evidence="2" type="ORF">BRADI_4g08776v3</name>
</gene>
<evidence type="ECO:0000256" key="1">
    <source>
        <dbReference type="SAM" id="Phobius"/>
    </source>
</evidence>
<name>A0A2K2CLC9_BRADI</name>
<protein>
    <submittedName>
        <fullName evidence="2 3">Uncharacterized protein</fullName>
    </submittedName>
</protein>
<evidence type="ECO:0000313" key="4">
    <source>
        <dbReference type="Proteomes" id="UP000008810"/>
    </source>
</evidence>
<keyword evidence="1" id="KW-0472">Membrane</keyword>
<proteinExistence type="predicted"/>
<dbReference type="InParanoid" id="A0A2K2CLC9"/>
<dbReference type="Gramene" id="PNT62837">
    <property type="protein sequence ID" value="PNT62837"/>
    <property type="gene ID" value="BRADI_4g08776v3"/>
</dbReference>
<keyword evidence="1" id="KW-1133">Transmembrane helix</keyword>
<sequence length="86" mass="9480">MLNRKTSSSRFSGHSVFSNSHTVQGIFAAPAILVLFVSTIRWNPIHCCFARQVWTGVANWCKVMAFNPAGWVHPTSNQTLVGSFLG</sequence>
<reference evidence="2 3" key="1">
    <citation type="journal article" date="2010" name="Nature">
        <title>Genome sequencing and analysis of the model grass Brachypodium distachyon.</title>
        <authorList>
            <consortium name="International Brachypodium Initiative"/>
        </authorList>
    </citation>
    <scope>NUCLEOTIDE SEQUENCE [LARGE SCALE GENOMIC DNA]</scope>
    <source>
        <strain evidence="2 3">Bd21</strain>
    </source>
</reference>
<evidence type="ECO:0000313" key="3">
    <source>
        <dbReference type="EnsemblPlants" id="PNT62837"/>
    </source>
</evidence>
<dbReference type="Proteomes" id="UP000008810">
    <property type="component" value="Chromosome 4"/>
</dbReference>
<organism evidence="2">
    <name type="scientific">Brachypodium distachyon</name>
    <name type="common">Purple false brome</name>
    <name type="synonym">Trachynia distachya</name>
    <dbReference type="NCBI Taxonomy" id="15368"/>
    <lineage>
        <taxon>Eukaryota</taxon>
        <taxon>Viridiplantae</taxon>
        <taxon>Streptophyta</taxon>
        <taxon>Embryophyta</taxon>
        <taxon>Tracheophyta</taxon>
        <taxon>Spermatophyta</taxon>
        <taxon>Magnoliopsida</taxon>
        <taxon>Liliopsida</taxon>
        <taxon>Poales</taxon>
        <taxon>Poaceae</taxon>
        <taxon>BOP clade</taxon>
        <taxon>Pooideae</taxon>
        <taxon>Stipodae</taxon>
        <taxon>Brachypodieae</taxon>
        <taxon>Brachypodium</taxon>
    </lineage>
</organism>
<keyword evidence="1" id="KW-0812">Transmembrane</keyword>
<keyword evidence="4" id="KW-1185">Reference proteome</keyword>
<dbReference type="EMBL" id="CM000883">
    <property type="protein sequence ID" value="PNT62837.1"/>
    <property type="molecule type" value="Genomic_DNA"/>
</dbReference>
<evidence type="ECO:0000313" key="2">
    <source>
        <dbReference type="EMBL" id="PNT62837.1"/>
    </source>
</evidence>
<dbReference type="OrthoDB" id="684339at2759"/>
<accession>A0A2K2CLC9</accession>
<reference evidence="3" key="3">
    <citation type="submission" date="2018-08" db="UniProtKB">
        <authorList>
            <consortium name="EnsemblPlants"/>
        </authorList>
    </citation>
    <scope>IDENTIFICATION</scope>
    <source>
        <strain evidence="3">cv. Bd21</strain>
    </source>
</reference>
<reference evidence="2" key="2">
    <citation type="submission" date="2017-06" db="EMBL/GenBank/DDBJ databases">
        <title>WGS assembly of Brachypodium distachyon.</title>
        <authorList>
            <consortium name="The International Brachypodium Initiative"/>
            <person name="Lucas S."/>
            <person name="Harmon-Smith M."/>
            <person name="Lail K."/>
            <person name="Tice H."/>
            <person name="Grimwood J."/>
            <person name="Bruce D."/>
            <person name="Barry K."/>
            <person name="Shu S."/>
            <person name="Lindquist E."/>
            <person name="Wang M."/>
            <person name="Pitluck S."/>
            <person name="Vogel J.P."/>
            <person name="Garvin D.F."/>
            <person name="Mockler T.C."/>
            <person name="Schmutz J."/>
            <person name="Rokhsar D."/>
            <person name="Bevan M.W."/>
        </authorList>
    </citation>
    <scope>NUCLEOTIDE SEQUENCE</scope>
    <source>
        <strain evidence="2">Bd21</strain>
    </source>
</reference>
<feature type="transmembrane region" description="Helical" evidence="1">
    <location>
        <begin position="21"/>
        <end position="42"/>
    </location>
</feature>
<dbReference type="AlphaFoldDB" id="A0A2K2CLC9"/>
<dbReference type="EnsemblPlants" id="PNT62837">
    <property type="protein sequence ID" value="PNT62837"/>
    <property type="gene ID" value="BRADI_4g08776v3"/>
</dbReference>